<reference evidence="8" key="2">
    <citation type="submission" date="2019-01" db="UniProtKB">
        <authorList>
            <consortium name="EnsemblPlants"/>
        </authorList>
    </citation>
    <scope>IDENTIFICATION</scope>
    <source>
        <strain evidence="8">cv. Heinz 1706</strain>
    </source>
</reference>
<dbReference type="InterPro" id="IPR013783">
    <property type="entry name" value="Ig-like_fold"/>
</dbReference>
<dbReference type="GO" id="GO:0045493">
    <property type="term" value="P:xylan catabolic process"/>
    <property type="evidence" value="ECO:0000318"/>
    <property type="project" value="GO_Central"/>
</dbReference>
<evidence type="ECO:0000256" key="6">
    <source>
        <dbReference type="ARBA" id="ARBA00023295"/>
    </source>
</evidence>
<keyword evidence="6" id="KW-0326">Glycosidase</keyword>
<reference evidence="8" key="1">
    <citation type="journal article" date="2012" name="Nature">
        <title>The tomato genome sequence provides insights into fleshy fruit evolution.</title>
        <authorList>
            <consortium name="Tomato Genome Consortium"/>
        </authorList>
    </citation>
    <scope>NUCLEOTIDE SEQUENCE [LARGE SCALE GENOMIC DNA]</scope>
    <source>
        <strain evidence="8">cv. Heinz 1706</strain>
    </source>
</reference>
<dbReference type="Pfam" id="PF00933">
    <property type="entry name" value="Glyco_hydro_3"/>
    <property type="match status" value="3"/>
</dbReference>
<evidence type="ECO:0000313" key="8">
    <source>
        <dbReference type="EnsemblPlants" id="Solyc04g072850.3.1"/>
    </source>
</evidence>
<evidence type="ECO:0000313" key="9">
    <source>
        <dbReference type="Proteomes" id="UP000004994"/>
    </source>
</evidence>
<dbReference type="EnsemblPlants" id="Solyc04g072850.3.1">
    <property type="protein sequence ID" value="Solyc04g072850.3.1"/>
    <property type="gene ID" value="Solyc04g072850.3"/>
</dbReference>
<dbReference type="Pfam" id="PF14310">
    <property type="entry name" value="Fn3-like"/>
    <property type="match status" value="3"/>
</dbReference>
<dbReference type="InterPro" id="IPR026891">
    <property type="entry name" value="Fn3-like"/>
</dbReference>
<sequence length="2141" mass="235514">MTFWAPNVNILRDPRWGRAQETAGEDPMMVGKYAVAYVRGLQGDSFEGGKLKDGHLQASACCKHFAAQDLDYWNGHHRFTFDAQVTPQDMADSFQPPFKTCVEEGKATSLMCAYSRLNGVSNCANHDLLTTTARGQWGFNGYIVSDCDAIRVMRDSHGYTAEDAVAASLKAGMDVNCGSFVANYTRLALEKQKLQDSDIDRALRNIFSIRMRLGLFNGDPKQLEYGDISPAEICSQEHQDLSLEAAKNGIVLLKNSAKLLPLSKIKITSLAIIGPKANDSELLLGNYAGIPCKKNSLLQGFQGLVKNIGYHPGCNFVNCTSAAIDEAVDVAKKAQYVVLIMGLDQQVERENWDRVDLGLPGQQEILINAVAEAAVEPVILVLVSGGPIDISFAKNHPKIGGILWIGYPGEGGAAALTQILFGEHNPGGRLPVTWYPKDFIKVPMTDMNMRPNSSTGYPGRTYKFYKGPKVYGFGYGLSYTNYTYDIASVTHDKLYFINQTSSDKRRKHGSHIHNIAVSKFGSEVCNNAKISVKVVVRNKGKIGGIHPVLLFVRHSKVKNDEVPRKQLIGFKSVHLGAREKSKIKFIVSPCQHFSRANKHGISVIDEGKYYLVVGDKKYPVTQITNKFTVMFIFVILVLLFRRTESTKPPFSCDSSNPNTSSYPFCNAALPIPQRVNDLVSRLTVDEKILQLVNGAPEIPRLGISAYEWWSEGLHGISRHGKGTLFNGTIKAATQFPQIILTASSFDENLWYRIAQAIGREARAVYNAGQLKGITLWAPNINILRDPRWGRGQETPGEDPMMVGKYGVAYVRGLQGDSFEGGKLKDGHLQTSACCKHFIAQDMDNWHNFSRYTFDAQVLKQDLADSYEPPFKDCVEQGKASSVMCAYNLVNGIPNCANFDLLTTTARGKWGLQGYIVSDCDAVDKMYSEQHYAKEPEDAVAATLKAGMDVNCGSHLKTYTKSALEKQKVKESDIDRALHNLFSVRMRLGLFNGDPSKLEYGDISAAEVCSEEHRALAVEAARSGSVLLKNSNRLLPLSKMKTASLAVIGPKANDSEVLLGNYEGFSCKNVTLFQGLQGYVANTMYHPGCDFINCTSPAIDEAVNIAKKADYVVLVMGLDQTLEREKFDRTELGLPGMQEKLITSIAEAASKPVILVLMCGGPVDVTFAKDNPKIGGILWVGYPGEGGAAALAQILFGEHNPGGRSPVTWYPKEFNKVAMNDMRMRPESSSGYPGRTYRFYNGPKVFEFGYGLSYTNYSYTFASVSKNQLLFKNPKINQSTEKGSVLNIAVSDVGPEVCNSAMITVKVAVKNQGEMAGKHPVLLFLKHSSTVDEVPKKTLIGFKSVNLEAGANTQVTFDVKPCEHFTRANRDGTLVIDEGKHFLLLGDQEYPIPPPFSCDSSNPQTKSLKFCQTGLPISVRVLDLVSRLTLDEKISQLVNSAPAIPRLGIPAYEWWSESLHGVGSAGKGIFFNGSIAGATSFPQVILTAATFDENLWYRIGQVIGVEARGVYNAGQAIGMTFWAPNINIFRDPRWGRGQETPGEDPIMTGKYAIRYVRGVQGDSFNGGQLKKGHLQASACCKHFTAYDLDQWKNLDRFSFNAIVTPQDMADTFQPPFQDCIQKAQASGIMCSYNSVNGIPSCANYNLLTKTARQQWGFHGYITSDCDAVQVMHDNHRYGNTPEDSTAFALKAGMDIDCGDYLKKYTKSAVMKKKVSQVHIDRALHNLFSIRMRLGLFNGDPRKQLYGNISPSQVCAPQHQQLALEAARNGIVLLKNTGKLLPLSKAKTNSLAVIGHNANNAYILRGNYDGPPCKYIEILKALVGYAKSVQYQQGCNAANCTSANIDQAVNIARNADYVVLIMGLDQTQEREQFDRDDLVLPGQQENLINSVAKAAKKPVILVILSGGPVDISFAKYNPKIGSILWAGYPGEAGGIALAEIIFGEHNPGGKLPVTWYPQAFVKIPMTDMRMRPDPKTGYPGRTYRFYKGPKVYEFGYGLSYTTYSYGFHSATPNTIQLNQLLSVKTVENSDSIRYTFVDEIGSDNCEKAKFSAHVSVENSGEMDGKHPVLLFVKQDKARNGSPIKQLVGFQSVSLKAGENSQLVFEISPCEHLSSANEDGLMMIEEGSRYLVVGDAEHPINIMI</sequence>
<dbReference type="Gene3D" id="3.40.50.1700">
    <property type="entry name" value="Glycoside hydrolase family 3 C-terminal domain"/>
    <property type="match status" value="3"/>
</dbReference>
<dbReference type="Gene3D" id="2.60.40.10">
    <property type="entry name" value="Immunoglobulins"/>
    <property type="match status" value="3"/>
</dbReference>
<dbReference type="PANTHER" id="PTHR42721:SF24">
    <property type="entry name" value="BETA-D-XYLOSIDASE 7-RELATED"/>
    <property type="match status" value="1"/>
</dbReference>
<dbReference type="GO" id="GO:0031222">
    <property type="term" value="P:arabinan catabolic process"/>
    <property type="evidence" value="ECO:0000318"/>
    <property type="project" value="GO_Central"/>
</dbReference>
<dbReference type="InterPro" id="IPR002772">
    <property type="entry name" value="Glyco_hydro_3_C"/>
</dbReference>
<evidence type="ECO:0000256" key="1">
    <source>
        <dbReference type="ARBA" id="ARBA00004613"/>
    </source>
</evidence>
<feature type="domain" description="Fibronectin type III-like" evidence="7">
    <location>
        <begin position="546"/>
        <end position="617"/>
    </location>
</feature>
<evidence type="ECO:0000259" key="7">
    <source>
        <dbReference type="SMART" id="SM01217"/>
    </source>
</evidence>
<name>A0A3Q7G7Y1_SOLLC</name>
<dbReference type="FunFam" id="2.60.40.10:FF:001112">
    <property type="entry name" value="probable beta-D-xylosidase 7"/>
    <property type="match status" value="1"/>
</dbReference>
<dbReference type="PaxDb" id="4081-Solyc04g072860.2.1"/>
<dbReference type="SMART" id="SM01217">
    <property type="entry name" value="Fn3_like"/>
    <property type="match status" value="3"/>
</dbReference>
<keyword evidence="5" id="KW-0325">Glycoprotein</keyword>
<evidence type="ECO:0000256" key="4">
    <source>
        <dbReference type="ARBA" id="ARBA00022801"/>
    </source>
</evidence>
<feature type="domain" description="Fibronectin type III-like" evidence="7">
    <location>
        <begin position="2064"/>
        <end position="2134"/>
    </location>
</feature>
<dbReference type="FunFam" id="3.20.20.300:FF:000004">
    <property type="entry name" value="probable beta-D-xylosidase 7"/>
    <property type="match status" value="2"/>
</dbReference>
<keyword evidence="4" id="KW-0378">Hydrolase</keyword>
<dbReference type="InterPro" id="IPR044993">
    <property type="entry name" value="BXL"/>
</dbReference>
<dbReference type="Gramene" id="Solyc04g072850.3.1">
    <property type="protein sequence ID" value="Solyc04g072850.3.1"/>
    <property type="gene ID" value="Solyc04g072850.3"/>
</dbReference>
<dbReference type="FunFam" id="2.60.40.10:FF:002917">
    <property type="entry name" value="Probable beta-D-xylosidase 7"/>
    <property type="match status" value="1"/>
</dbReference>
<comment type="subcellular location">
    <subcellularLocation>
        <location evidence="1">Secreted</location>
    </subcellularLocation>
</comment>
<feature type="domain" description="Fibronectin type III-like" evidence="7">
    <location>
        <begin position="1318"/>
        <end position="1388"/>
    </location>
</feature>
<dbReference type="GO" id="GO:0005576">
    <property type="term" value="C:extracellular region"/>
    <property type="evidence" value="ECO:0007669"/>
    <property type="project" value="UniProtKB-SubCell"/>
</dbReference>
<keyword evidence="9" id="KW-1185">Reference proteome</keyword>
<dbReference type="InterPro" id="IPR017853">
    <property type="entry name" value="GH"/>
</dbReference>
<dbReference type="GO" id="GO:0046556">
    <property type="term" value="F:alpha-L-arabinofuranosidase activity"/>
    <property type="evidence" value="ECO:0000318"/>
    <property type="project" value="GO_Central"/>
</dbReference>
<evidence type="ECO:0000256" key="2">
    <source>
        <dbReference type="ARBA" id="ARBA00022525"/>
    </source>
</evidence>
<dbReference type="InParanoid" id="A0A3Q7G7Y1"/>
<evidence type="ECO:0000256" key="3">
    <source>
        <dbReference type="ARBA" id="ARBA00022729"/>
    </source>
</evidence>
<dbReference type="PANTHER" id="PTHR42721">
    <property type="entry name" value="SUGAR HYDROLASE-RELATED"/>
    <property type="match status" value="1"/>
</dbReference>
<dbReference type="FunFam" id="3.40.50.1700:FF:000001">
    <property type="entry name" value="probable beta-D-xylosidase 2"/>
    <property type="match status" value="3"/>
</dbReference>
<dbReference type="InterPro" id="IPR001764">
    <property type="entry name" value="Glyco_hydro_3_N"/>
</dbReference>
<dbReference type="Pfam" id="PF01915">
    <property type="entry name" value="Glyco_hydro_3_C"/>
    <property type="match status" value="3"/>
</dbReference>
<dbReference type="OMA" id="MANASYQ"/>
<keyword evidence="3" id="KW-0732">Signal</keyword>
<dbReference type="InterPro" id="IPR036881">
    <property type="entry name" value="Glyco_hydro_3_C_sf"/>
</dbReference>
<dbReference type="InterPro" id="IPR036962">
    <property type="entry name" value="Glyco_hydro_3_N_sf"/>
</dbReference>
<proteinExistence type="predicted"/>
<organism evidence="8">
    <name type="scientific">Solanum lycopersicum</name>
    <name type="common">Tomato</name>
    <name type="synonym">Lycopersicon esculentum</name>
    <dbReference type="NCBI Taxonomy" id="4081"/>
    <lineage>
        <taxon>Eukaryota</taxon>
        <taxon>Viridiplantae</taxon>
        <taxon>Streptophyta</taxon>
        <taxon>Embryophyta</taxon>
        <taxon>Tracheophyta</taxon>
        <taxon>Spermatophyta</taxon>
        <taxon>Magnoliopsida</taxon>
        <taxon>eudicotyledons</taxon>
        <taxon>Gunneridae</taxon>
        <taxon>Pentapetalae</taxon>
        <taxon>asterids</taxon>
        <taxon>lamiids</taxon>
        <taxon>Solanales</taxon>
        <taxon>Solanaceae</taxon>
        <taxon>Solanoideae</taxon>
        <taxon>Solaneae</taxon>
        <taxon>Solanum</taxon>
        <taxon>Solanum subgen. Lycopersicon</taxon>
    </lineage>
</organism>
<dbReference type="SUPFAM" id="SSF52279">
    <property type="entry name" value="Beta-D-glucan exohydrolase, C-terminal domain"/>
    <property type="match status" value="3"/>
</dbReference>
<evidence type="ECO:0000256" key="5">
    <source>
        <dbReference type="ARBA" id="ARBA00023180"/>
    </source>
</evidence>
<dbReference type="Gene3D" id="3.20.20.300">
    <property type="entry name" value="Glycoside hydrolase, family 3, N-terminal domain"/>
    <property type="match status" value="3"/>
</dbReference>
<keyword evidence="2" id="KW-0964">Secreted</keyword>
<dbReference type="Proteomes" id="UP000004994">
    <property type="component" value="Chromosome 4"/>
</dbReference>
<protein>
    <recommendedName>
        <fullName evidence="7">Fibronectin type III-like domain-containing protein</fullName>
    </recommendedName>
</protein>
<dbReference type="GO" id="GO:0009044">
    <property type="term" value="F:xylan 1,4-beta-xylosidase activity"/>
    <property type="evidence" value="ECO:0000318"/>
    <property type="project" value="GO_Central"/>
</dbReference>
<dbReference type="SUPFAM" id="SSF51445">
    <property type="entry name" value="(Trans)glycosidases"/>
    <property type="match status" value="3"/>
</dbReference>
<dbReference type="PRINTS" id="PR00133">
    <property type="entry name" value="GLHYDRLASE3"/>
</dbReference>
<accession>A0A3Q7G7Y1</accession>